<dbReference type="RefSeq" id="WP_344054819.1">
    <property type="nucleotide sequence ID" value="NZ_BAAAPK010000001.1"/>
</dbReference>
<dbReference type="Pfam" id="PF13563">
    <property type="entry name" value="2_5_RNA_ligase2"/>
    <property type="match status" value="1"/>
</dbReference>
<evidence type="ECO:0000313" key="1">
    <source>
        <dbReference type="EMBL" id="GAA1679057.1"/>
    </source>
</evidence>
<accession>A0ABN2GYR0</accession>
<organism evidence="1 2">
    <name type="scientific">Microbacterium lacus</name>
    <dbReference type="NCBI Taxonomy" id="415217"/>
    <lineage>
        <taxon>Bacteria</taxon>
        <taxon>Bacillati</taxon>
        <taxon>Actinomycetota</taxon>
        <taxon>Actinomycetes</taxon>
        <taxon>Micrococcales</taxon>
        <taxon>Microbacteriaceae</taxon>
        <taxon>Microbacterium</taxon>
    </lineage>
</organism>
<dbReference type="Proteomes" id="UP001500596">
    <property type="component" value="Unassembled WGS sequence"/>
</dbReference>
<dbReference type="SUPFAM" id="SSF55144">
    <property type="entry name" value="LigT-like"/>
    <property type="match status" value="1"/>
</dbReference>
<proteinExistence type="predicted"/>
<evidence type="ECO:0000313" key="2">
    <source>
        <dbReference type="Proteomes" id="UP001500596"/>
    </source>
</evidence>
<dbReference type="InterPro" id="IPR009097">
    <property type="entry name" value="Cyclic_Pdiesterase"/>
</dbReference>
<name>A0ABN2GYR0_9MICO</name>
<reference evidence="1 2" key="1">
    <citation type="journal article" date="2019" name="Int. J. Syst. Evol. Microbiol.">
        <title>The Global Catalogue of Microorganisms (GCM) 10K type strain sequencing project: providing services to taxonomists for standard genome sequencing and annotation.</title>
        <authorList>
            <consortium name="The Broad Institute Genomics Platform"/>
            <consortium name="The Broad Institute Genome Sequencing Center for Infectious Disease"/>
            <person name="Wu L."/>
            <person name="Ma J."/>
        </authorList>
    </citation>
    <scope>NUCLEOTIDE SEQUENCE [LARGE SCALE GENOMIC DNA]</scope>
    <source>
        <strain evidence="1 2">JCM 15575</strain>
    </source>
</reference>
<keyword evidence="1" id="KW-0436">Ligase</keyword>
<protein>
    <submittedName>
        <fullName evidence="1">2'-5' RNA ligase family protein</fullName>
    </submittedName>
</protein>
<dbReference type="Gene3D" id="3.90.1140.10">
    <property type="entry name" value="Cyclic phosphodiesterase"/>
    <property type="match status" value="1"/>
</dbReference>
<dbReference type="EMBL" id="BAAAPK010000001">
    <property type="protein sequence ID" value="GAA1679057.1"/>
    <property type="molecule type" value="Genomic_DNA"/>
</dbReference>
<sequence>MADVVSIELVLDDATDARVQADWRALADAGMSSLGAHTSPSNRPHLTLLARPTLDVPRAAFALAAATLPVSVTLAEPVVFAHGDRGVLAWRVEPSDELRALHTAVHTAAGSGEDLPHTAAADWTPHVSLARRLRLDALPDALALIGPPIAGTGTTLRRWDAASATITVLR</sequence>
<comment type="caution">
    <text evidence="1">The sequence shown here is derived from an EMBL/GenBank/DDBJ whole genome shotgun (WGS) entry which is preliminary data.</text>
</comment>
<keyword evidence="2" id="KW-1185">Reference proteome</keyword>
<gene>
    <name evidence="1" type="ORF">GCM10009807_23710</name>
</gene>
<dbReference type="GO" id="GO:0016874">
    <property type="term" value="F:ligase activity"/>
    <property type="evidence" value="ECO:0007669"/>
    <property type="project" value="UniProtKB-KW"/>
</dbReference>